<feature type="region of interest" description="Disordered" evidence="1">
    <location>
        <begin position="180"/>
        <end position="231"/>
    </location>
</feature>
<keyword evidence="3" id="KW-1185">Reference proteome</keyword>
<organism evidence="2 3">
    <name type="scientific">Amanita muscaria (strain Koide BX008)</name>
    <dbReference type="NCBI Taxonomy" id="946122"/>
    <lineage>
        <taxon>Eukaryota</taxon>
        <taxon>Fungi</taxon>
        <taxon>Dikarya</taxon>
        <taxon>Basidiomycota</taxon>
        <taxon>Agaricomycotina</taxon>
        <taxon>Agaricomycetes</taxon>
        <taxon>Agaricomycetidae</taxon>
        <taxon>Agaricales</taxon>
        <taxon>Pluteineae</taxon>
        <taxon>Amanitaceae</taxon>
        <taxon>Amanita</taxon>
    </lineage>
</organism>
<dbReference type="OrthoDB" id="3164380at2759"/>
<dbReference type="InParanoid" id="A0A0C2XAF0"/>
<evidence type="ECO:0000313" key="3">
    <source>
        <dbReference type="Proteomes" id="UP000054549"/>
    </source>
</evidence>
<accession>A0A0C2XAF0</accession>
<protein>
    <submittedName>
        <fullName evidence="2">Uncharacterized protein</fullName>
    </submittedName>
</protein>
<dbReference type="AlphaFoldDB" id="A0A0C2XAF0"/>
<sequence>MTISDSFCCLDELTQVIYQGAYRFVIISNLAADWNVHLGLADSQGRWWRGTWTDDDINRELGAKASETRVEAFAEKLKEAIVRGELYIGNWRSEKGTDINLTFDPSSKNAVQMPLHEIDAREAAAYATKVFIEIALQAQTRGCCLYPSSYAAPLPVPPTVAPRSHIEAAPATITEVAAEHKTTAAKSRDGGGARGNKEGSKGTAKGKGASLANPNKKARKYQAIEFESEEE</sequence>
<evidence type="ECO:0000256" key="1">
    <source>
        <dbReference type="SAM" id="MobiDB-lite"/>
    </source>
</evidence>
<dbReference type="HOGENOM" id="CLU_070857_0_0_1"/>
<feature type="compositionally biased region" description="Basic and acidic residues" evidence="1">
    <location>
        <begin position="180"/>
        <end position="200"/>
    </location>
</feature>
<reference evidence="2 3" key="1">
    <citation type="submission" date="2014-04" db="EMBL/GenBank/DDBJ databases">
        <title>Evolutionary Origins and Diversification of the Mycorrhizal Mutualists.</title>
        <authorList>
            <consortium name="DOE Joint Genome Institute"/>
            <consortium name="Mycorrhizal Genomics Consortium"/>
            <person name="Kohler A."/>
            <person name="Kuo A."/>
            <person name="Nagy L.G."/>
            <person name="Floudas D."/>
            <person name="Copeland A."/>
            <person name="Barry K.W."/>
            <person name="Cichocki N."/>
            <person name="Veneault-Fourrey C."/>
            <person name="LaButti K."/>
            <person name="Lindquist E.A."/>
            <person name="Lipzen A."/>
            <person name="Lundell T."/>
            <person name="Morin E."/>
            <person name="Murat C."/>
            <person name="Riley R."/>
            <person name="Ohm R."/>
            <person name="Sun H."/>
            <person name="Tunlid A."/>
            <person name="Henrissat B."/>
            <person name="Grigoriev I.V."/>
            <person name="Hibbett D.S."/>
            <person name="Martin F."/>
        </authorList>
    </citation>
    <scope>NUCLEOTIDE SEQUENCE [LARGE SCALE GENOMIC DNA]</scope>
    <source>
        <strain evidence="2 3">Koide BX008</strain>
    </source>
</reference>
<feature type="compositionally biased region" description="Low complexity" evidence="1">
    <location>
        <begin position="201"/>
        <end position="210"/>
    </location>
</feature>
<evidence type="ECO:0000313" key="2">
    <source>
        <dbReference type="EMBL" id="KIL66301.1"/>
    </source>
</evidence>
<dbReference type="EMBL" id="KN818237">
    <property type="protein sequence ID" value="KIL66301.1"/>
    <property type="molecule type" value="Genomic_DNA"/>
</dbReference>
<dbReference type="Proteomes" id="UP000054549">
    <property type="component" value="Unassembled WGS sequence"/>
</dbReference>
<gene>
    <name evidence="2" type="ORF">M378DRAFT_124375</name>
</gene>
<name>A0A0C2XAF0_AMAMK</name>
<proteinExistence type="predicted"/>